<proteinExistence type="predicted"/>
<dbReference type="VEuPathDB" id="FungiDB:EMCG_04841"/>
<dbReference type="Proteomes" id="UP000034164">
    <property type="component" value="Unassembled WGS sequence"/>
</dbReference>
<name>A0A0G2HQV5_9EURO</name>
<dbReference type="EMBL" id="LCZI01001535">
    <property type="protein sequence ID" value="KKZ60477.1"/>
    <property type="molecule type" value="Genomic_DNA"/>
</dbReference>
<gene>
    <name evidence="1" type="ORF">EMCG_04841</name>
</gene>
<protein>
    <submittedName>
        <fullName evidence="1">Uncharacterized protein</fullName>
    </submittedName>
</protein>
<accession>A0A0G2HQV5</accession>
<comment type="caution">
    <text evidence="1">The sequence shown here is derived from an EMBL/GenBank/DDBJ whole genome shotgun (WGS) entry which is preliminary data.</text>
</comment>
<dbReference type="OrthoDB" id="4173402at2759"/>
<evidence type="ECO:0000313" key="2">
    <source>
        <dbReference type="Proteomes" id="UP000034164"/>
    </source>
</evidence>
<reference evidence="2" key="1">
    <citation type="journal article" date="2015" name="PLoS Genet.">
        <title>The dynamic genome and transcriptome of the human fungal pathogen Blastomyces and close relative Emmonsia.</title>
        <authorList>
            <person name="Munoz J.F."/>
            <person name="Gauthier G.M."/>
            <person name="Desjardins C.A."/>
            <person name="Gallo J.E."/>
            <person name="Holder J."/>
            <person name="Sullivan T.D."/>
            <person name="Marty A.J."/>
            <person name="Carmen J.C."/>
            <person name="Chen Z."/>
            <person name="Ding L."/>
            <person name="Gujja S."/>
            <person name="Magrini V."/>
            <person name="Misas E."/>
            <person name="Mitreva M."/>
            <person name="Priest M."/>
            <person name="Saif S."/>
            <person name="Whiston E.A."/>
            <person name="Young S."/>
            <person name="Zeng Q."/>
            <person name="Goldman W.E."/>
            <person name="Mardis E.R."/>
            <person name="Taylor J.W."/>
            <person name="McEwen J.G."/>
            <person name="Clay O.K."/>
            <person name="Klein B.S."/>
            <person name="Cuomo C.A."/>
        </authorList>
    </citation>
    <scope>NUCLEOTIDE SEQUENCE [LARGE SCALE GENOMIC DNA]</scope>
    <source>
        <strain evidence="2">UAMH 3008</strain>
    </source>
</reference>
<evidence type="ECO:0000313" key="1">
    <source>
        <dbReference type="EMBL" id="KKZ60477.1"/>
    </source>
</evidence>
<dbReference type="AlphaFoldDB" id="A0A0G2HQV5"/>
<sequence>MDSPPSDDLRDSRDLSLKLEDIERFRKGPASINPFSDLNLEFIGISCDLENLRPIISPLTQKQSLKVLQIRQSSSDVRYFRRRGFLPRRIARFPISPHSDVENDLDITDSDTSIIEDSNKPLTEGNLFPRTTPHLHDFAQWAFGPRGFQSLQTLVLGDFSCEGLYSV</sequence>
<organism evidence="1 2">
    <name type="scientific">[Emmonsia] crescens</name>
    <dbReference type="NCBI Taxonomy" id="73230"/>
    <lineage>
        <taxon>Eukaryota</taxon>
        <taxon>Fungi</taxon>
        <taxon>Dikarya</taxon>
        <taxon>Ascomycota</taxon>
        <taxon>Pezizomycotina</taxon>
        <taxon>Eurotiomycetes</taxon>
        <taxon>Eurotiomycetidae</taxon>
        <taxon>Onygenales</taxon>
        <taxon>Ajellomycetaceae</taxon>
        <taxon>Emergomyces</taxon>
    </lineage>
</organism>